<dbReference type="InterPro" id="IPR011545">
    <property type="entry name" value="DEAD/DEAH_box_helicase_dom"/>
</dbReference>
<keyword evidence="18" id="KW-1185">Reference proteome</keyword>
<comment type="subcellular location">
    <subcellularLocation>
        <location evidence="1">Nucleus</location>
    </subcellularLocation>
</comment>
<dbReference type="OrthoDB" id="196131at2759"/>
<dbReference type="FunFam" id="3.40.50.300:FF:000322">
    <property type="entry name" value="probable ATP-dependent RNA helicase DDX23"/>
    <property type="match status" value="1"/>
</dbReference>
<dbReference type="SUPFAM" id="SSF52540">
    <property type="entry name" value="P-loop containing nucleoside triphosphate hydrolases"/>
    <property type="match status" value="2"/>
</dbReference>
<dbReference type="GO" id="GO:0043186">
    <property type="term" value="C:P granule"/>
    <property type="evidence" value="ECO:0007669"/>
    <property type="project" value="UniProtKB-ARBA"/>
</dbReference>
<dbReference type="PROSITE" id="PS51192">
    <property type="entry name" value="HELICASE_ATP_BIND_1"/>
    <property type="match status" value="1"/>
</dbReference>
<evidence type="ECO:0000256" key="8">
    <source>
        <dbReference type="ARBA" id="ARBA00023187"/>
    </source>
</evidence>
<keyword evidence="7 13" id="KW-0067">ATP-binding</keyword>
<dbReference type="EMBL" id="KZ270008">
    <property type="protein sequence ID" value="OZC08476.1"/>
    <property type="molecule type" value="Genomic_DNA"/>
</dbReference>
<protein>
    <recommendedName>
        <fullName evidence="2">RNA helicase</fullName>
        <ecNumber evidence="2">3.6.4.13</ecNumber>
    </recommendedName>
</protein>
<dbReference type="CDD" id="cd17945">
    <property type="entry name" value="DEADc_DDX23"/>
    <property type="match status" value="1"/>
</dbReference>
<dbReference type="PROSITE" id="PS51194">
    <property type="entry name" value="HELICASE_CTER"/>
    <property type="match status" value="1"/>
</dbReference>
<dbReference type="SMART" id="SM00490">
    <property type="entry name" value="HELICc"/>
    <property type="match status" value="1"/>
</dbReference>
<dbReference type="GO" id="GO:0016787">
    <property type="term" value="F:hydrolase activity"/>
    <property type="evidence" value="ECO:0007669"/>
    <property type="project" value="UniProtKB-KW"/>
</dbReference>
<evidence type="ECO:0000256" key="4">
    <source>
        <dbReference type="ARBA" id="ARBA00022741"/>
    </source>
</evidence>
<name>A0A238BU95_9BILA</name>
<dbReference type="PANTHER" id="PTHR47958">
    <property type="entry name" value="ATP-DEPENDENT RNA HELICASE DBP3"/>
    <property type="match status" value="1"/>
</dbReference>
<feature type="short sequence motif" description="Q motif" evidence="12">
    <location>
        <begin position="249"/>
        <end position="277"/>
    </location>
</feature>
<evidence type="ECO:0000256" key="10">
    <source>
        <dbReference type="ARBA" id="ARBA00037954"/>
    </source>
</evidence>
<keyword evidence="4 13" id="KW-0547">Nucleotide-binding</keyword>
<keyword evidence="9" id="KW-0539">Nucleus</keyword>
<evidence type="ECO:0000256" key="3">
    <source>
        <dbReference type="ARBA" id="ARBA00022664"/>
    </source>
</evidence>
<dbReference type="InterPro" id="IPR001650">
    <property type="entry name" value="Helicase_C-like"/>
</dbReference>
<dbReference type="GO" id="GO:0005524">
    <property type="term" value="F:ATP binding"/>
    <property type="evidence" value="ECO:0007669"/>
    <property type="project" value="UniProtKB-KW"/>
</dbReference>
<keyword evidence="3" id="KW-0507">mRNA processing</keyword>
<organism evidence="17 18">
    <name type="scientific">Onchocerca flexuosa</name>
    <dbReference type="NCBI Taxonomy" id="387005"/>
    <lineage>
        <taxon>Eukaryota</taxon>
        <taxon>Metazoa</taxon>
        <taxon>Ecdysozoa</taxon>
        <taxon>Nematoda</taxon>
        <taxon>Chromadorea</taxon>
        <taxon>Rhabditida</taxon>
        <taxon>Spirurina</taxon>
        <taxon>Spiruromorpha</taxon>
        <taxon>Filarioidea</taxon>
        <taxon>Onchocercidae</taxon>
        <taxon>Onchocerca</taxon>
    </lineage>
</organism>
<dbReference type="GO" id="GO:0005634">
    <property type="term" value="C:nucleus"/>
    <property type="evidence" value="ECO:0007669"/>
    <property type="project" value="UniProtKB-SubCell"/>
</dbReference>
<evidence type="ECO:0000259" key="16">
    <source>
        <dbReference type="PROSITE" id="PS51195"/>
    </source>
</evidence>
<feature type="domain" description="DEAD-box RNA helicase Q" evidence="16">
    <location>
        <begin position="249"/>
        <end position="277"/>
    </location>
</feature>
<accession>A0A238BU95</accession>
<dbReference type="EC" id="3.6.4.13" evidence="2"/>
<dbReference type="AlphaFoldDB" id="A0A238BU95"/>
<evidence type="ECO:0000256" key="6">
    <source>
        <dbReference type="ARBA" id="ARBA00022806"/>
    </source>
</evidence>
<evidence type="ECO:0000256" key="9">
    <source>
        <dbReference type="ARBA" id="ARBA00023242"/>
    </source>
</evidence>
<evidence type="ECO:0000313" key="18">
    <source>
        <dbReference type="Proteomes" id="UP000242913"/>
    </source>
</evidence>
<evidence type="ECO:0000256" key="7">
    <source>
        <dbReference type="ARBA" id="ARBA00022840"/>
    </source>
</evidence>
<keyword evidence="5 13" id="KW-0378">Hydrolase</keyword>
<evidence type="ECO:0000259" key="15">
    <source>
        <dbReference type="PROSITE" id="PS51194"/>
    </source>
</evidence>
<comment type="catalytic activity">
    <reaction evidence="11">
        <text>ATP + H2O = ADP + phosphate + H(+)</text>
        <dbReference type="Rhea" id="RHEA:13065"/>
        <dbReference type="ChEBI" id="CHEBI:15377"/>
        <dbReference type="ChEBI" id="CHEBI:15378"/>
        <dbReference type="ChEBI" id="CHEBI:30616"/>
        <dbReference type="ChEBI" id="CHEBI:43474"/>
        <dbReference type="ChEBI" id="CHEBI:456216"/>
        <dbReference type="EC" id="3.6.4.13"/>
    </reaction>
</comment>
<dbReference type="GO" id="GO:0006397">
    <property type="term" value="P:mRNA processing"/>
    <property type="evidence" value="ECO:0007669"/>
    <property type="project" value="UniProtKB-KW"/>
</dbReference>
<evidence type="ECO:0000259" key="14">
    <source>
        <dbReference type="PROSITE" id="PS51192"/>
    </source>
</evidence>
<dbReference type="InterPro" id="IPR014014">
    <property type="entry name" value="RNA_helicase_DEAD_Q_motif"/>
</dbReference>
<dbReference type="InterPro" id="IPR027417">
    <property type="entry name" value="P-loop_NTPase"/>
</dbReference>
<evidence type="ECO:0000256" key="11">
    <source>
        <dbReference type="ARBA" id="ARBA00047984"/>
    </source>
</evidence>
<dbReference type="Gene3D" id="3.40.50.300">
    <property type="entry name" value="P-loop containing nucleotide triphosphate hydrolases"/>
    <property type="match status" value="2"/>
</dbReference>
<comment type="similarity">
    <text evidence="10">Belongs to the DEAD box helicase family. DDX23/PRP28 subfamily.</text>
</comment>
<dbReference type="Pfam" id="PF00270">
    <property type="entry name" value="DEAD"/>
    <property type="match status" value="1"/>
</dbReference>
<keyword evidence="8" id="KW-0508">mRNA splicing</keyword>
<dbReference type="InterPro" id="IPR014001">
    <property type="entry name" value="Helicase_ATP-bd"/>
</dbReference>
<dbReference type="CDD" id="cd18787">
    <property type="entry name" value="SF2_C_DEAD"/>
    <property type="match status" value="1"/>
</dbReference>
<dbReference type="GO" id="GO:0003724">
    <property type="term" value="F:RNA helicase activity"/>
    <property type="evidence" value="ECO:0007669"/>
    <property type="project" value="UniProtKB-EC"/>
</dbReference>
<dbReference type="Proteomes" id="UP000242913">
    <property type="component" value="Unassembled WGS sequence"/>
</dbReference>
<evidence type="ECO:0000256" key="2">
    <source>
        <dbReference type="ARBA" id="ARBA00012552"/>
    </source>
</evidence>
<feature type="domain" description="Helicase C-terminal" evidence="15">
    <location>
        <begin position="495"/>
        <end position="622"/>
    </location>
</feature>
<dbReference type="InterPro" id="IPR057479">
    <property type="entry name" value="PRP28/DDX23-like_helical"/>
</dbReference>
<dbReference type="Pfam" id="PF25430">
    <property type="entry name" value="DDX23"/>
    <property type="match status" value="1"/>
</dbReference>
<sequence length="622" mass="70513">MRKEQKKNVIGNVRRNAKIVNVIVSVKKIWSVRKIVNEDVEAEVVIEKDDEVEVEKKGVEAVKGGVEVVNDVVVAVKNVKIRKKMIVMGKQRMKERPTKIWRSSMKLSVSVILASSCFQNFSIFQIILDDDSFIWLCHGLVCKMLLSSIFRHEVQFFGRGSIAGMDVNAQKKQKSEFYASLMEKRRTKEEKQQEELRLAGVKKKEKKEAFDNRHWTQKSLDQMTERDWRIFREDFNISIKGGRVPKPLRNWEEAGLPSEVFDVIMKIGYKEPTPIQRQAIPIGLQNRDIIGVAETGSGKTAAFLIPLLVWITSIPKFHGVEEQDTGPYAIIMAPTRELAQQIEEETVKFGQLLGIRTVSVIGGASREEQGLKLRLGVEVVIATPGRLLDVLENRYLSLDQCTYVILDEADRMLDMGFEPEVQKVLEYIPVTNLKPDTEDAEKEESIMENFYSKKKYRQTVMFTATMSPAIERLARAYLRRPAVVYIGSIGRPTERVEQIVYMIGEESKRKKLVELISSDAFEPPIIIFVNQKRGADMLAKGLTKLGFQPCVLHGGKGQDAREYSLAALKDGTKDILVATDVAGRGIDIKDVSLVLNYDMAKSIEDYTHRIGRTVSSVSKHCN</sequence>
<feature type="domain" description="Helicase ATP-binding" evidence="14">
    <location>
        <begin position="280"/>
        <end position="484"/>
    </location>
</feature>
<dbReference type="GO" id="GO:0003676">
    <property type="term" value="F:nucleic acid binding"/>
    <property type="evidence" value="ECO:0007669"/>
    <property type="project" value="InterPro"/>
</dbReference>
<evidence type="ECO:0000256" key="12">
    <source>
        <dbReference type="PROSITE-ProRule" id="PRU00552"/>
    </source>
</evidence>
<dbReference type="PROSITE" id="PS51195">
    <property type="entry name" value="Q_MOTIF"/>
    <property type="match status" value="1"/>
</dbReference>
<evidence type="ECO:0000256" key="5">
    <source>
        <dbReference type="ARBA" id="ARBA00022801"/>
    </source>
</evidence>
<gene>
    <name evidence="17" type="ORF">X798_04537</name>
</gene>
<evidence type="ECO:0000256" key="1">
    <source>
        <dbReference type="ARBA" id="ARBA00004123"/>
    </source>
</evidence>
<proteinExistence type="inferred from homology"/>
<evidence type="ECO:0000313" key="17">
    <source>
        <dbReference type="EMBL" id="OZC08476.1"/>
    </source>
</evidence>
<dbReference type="PROSITE" id="PS00039">
    <property type="entry name" value="DEAD_ATP_HELICASE"/>
    <property type="match status" value="1"/>
</dbReference>
<dbReference type="Pfam" id="PF00271">
    <property type="entry name" value="Helicase_C"/>
    <property type="match status" value="1"/>
</dbReference>
<dbReference type="InterPro" id="IPR000629">
    <property type="entry name" value="RNA-helicase_DEAD-box_CS"/>
</dbReference>
<keyword evidence="6 13" id="KW-0347">Helicase</keyword>
<dbReference type="GO" id="GO:0008380">
    <property type="term" value="P:RNA splicing"/>
    <property type="evidence" value="ECO:0007669"/>
    <property type="project" value="UniProtKB-KW"/>
</dbReference>
<reference evidence="17 18" key="1">
    <citation type="submission" date="2015-12" db="EMBL/GenBank/DDBJ databases">
        <title>Draft genome of the nematode, Onchocerca flexuosa.</title>
        <authorList>
            <person name="Mitreva M."/>
        </authorList>
    </citation>
    <scope>NUCLEOTIDE SEQUENCE [LARGE SCALE GENOMIC DNA]</scope>
    <source>
        <strain evidence="17">Red Deer</strain>
    </source>
</reference>
<dbReference type="SMART" id="SM00487">
    <property type="entry name" value="DEXDc"/>
    <property type="match status" value="1"/>
</dbReference>
<evidence type="ECO:0000256" key="13">
    <source>
        <dbReference type="RuleBase" id="RU000492"/>
    </source>
</evidence>